<accession>A0A3S1ARH7</accession>
<dbReference type="InterPro" id="IPR011990">
    <property type="entry name" value="TPR-like_helical_dom_sf"/>
</dbReference>
<dbReference type="Gene3D" id="1.25.40.10">
    <property type="entry name" value="Tetratricopeptide repeat domain"/>
    <property type="match status" value="1"/>
</dbReference>
<keyword evidence="2" id="KW-1185">Reference proteome</keyword>
<dbReference type="RefSeq" id="WP_127079898.1">
    <property type="nucleotide sequence ID" value="NZ_RSCL01000002.1"/>
</dbReference>
<organism evidence="1 2">
    <name type="scientific">Dulcicalothrix desertica PCC 7102</name>
    <dbReference type="NCBI Taxonomy" id="232991"/>
    <lineage>
        <taxon>Bacteria</taxon>
        <taxon>Bacillati</taxon>
        <taxon>Cyanobacteriota</taxon>
        <taxon>Cyanophyceae</taxon>
        <taxon>Nostocales</taxon>
        <taxon>Calotrichaceae</taxon>
        <taxon>Dulcicalothrix</taxon>
    </lineage>
</organism>
<protein>
    <submittedName>
        <fullName evidence="1">Uncharacterized protein</fullName>
    </submittedName>
</protein>
<comment type="caution">
    <text evidence="1">The sequence shown here is derived from an EMBL/GenBank/DDBJ whole genome shotgun (WGS) entry which is preliminary data.</text>
</comment>
<sequence>MDRNRLRAYLTLIRELLRCPNGEELALLQANLELVDTNLIELMDRVATRATQRGNFSTANFLLDLVQQLKEMLVPQQEQFDNEEKAYSVYMQVIEQLLNCPSGAETEILRSHQDIIDTRFILTLRQVAAMFTDIGEKKAAEFLQTIAVPLTQALSNANSNINTNLLASQYIDFLGDVLRLTANSNGDAQVIYQLLEGNLDKLNINFAQALDNWATSTLIAVNQEIALSIVTDIINFSNLVQDFTSGELAYNVEIAIAGYEIALRAYRRDKYPLKWAGVQNYLGKAYLKRILGDKAVNVEVSIECYRVALGIYEREHFPKEWAETLRNMATAYQHRIYGNREDNLKAASEYFRIASKISFDENE</sequence>
<reference evidence="1" key="2">
    <citation type="journal article" date="2019" name="Genome Biol. Evol.">
        <title>Day and night: Metabolic profiles and evolutionary relationships of six axenic non-marine cyanobacteria.</title>
        <authorList>
            <person name="Will S.E."/>
            <person name="Henke P."/>
            <person name="Boedeker C."/>
            <person name="Huang S."/>
            <person name="Brinkmann H."/>
            <person name="Rohde M."/>
            <person name="Jarek M."/>
            <person name="Friedl T."/>
            <person name="Seufert S."/>
            <person name="Schumacher M."/>
            <person name="Overmann J."/>
            <person name="Neumann-Schaal M."/>
            <person name="Petersen J."/>
        </authorList>
    </citation>
    <scope>NUCLEOTIDE SEQUENCE [LARGE SCALE GENOMIC DNA]</scope>
    <source>
        <strain evidence="1">PCC 7102</strain>
    </source>
</reference>
<proteinExistence type="predicted"/>
<name>A0A3S1ARH7_9CYAN</name>
<dbReference type="EMBL" id="RSCL01000002">
    <property type="protein sequence ID" value="RUT09208.1"/>
    <property type="molecule type" value="Genomic_DNA"/>
</dbReference>
<dbReference type="AlphaFoldDB" id="A0A3S1ARH7"/>
<dbReference type="SUPFAM" id="SSF48452">
    <property type="entry name" value="TPR-like"/>
    <property type="match status" value="1"/>
</dbReference>
<evidence type="ECO:0000313" key="1">
    <source>
        <dbReference type="EMBL" id="RUT09208.1"/>
    </source>
</evidence>
<gene>
    <name evidence="1" type="ORF">DSM106972_012610</name>
</gene>
<dbReference type="Proteomes" id="UP000271624">
    <property type="component" value="Unassembled WGS sequence"/>
</dbReference>
<dbReference type="OrthoDB" id="459488at2"/>
<evidence type="ECO:0000313" key="2">
    <source>
        <dbReference type="Proteomes" id="UP000271624"/>
    </source>
</evidence>
<reference evidence="1" key="1">
    <citation type="submission" date="2018-12" db="EMBL/GenBank/DDBJ databases">
        <authorList>
            <person name="Will S."/>
            <person name="Neumann-Schaal M."/>
            <person name="Henke P."/>
        </authorList>
    </citation>
    <scope>NUCLEOTIDE SEQUENCE</scope>
    <source>
        <strain evidence="1">PCC 7102</strain>
    </source>
</reference>